<dbReference type="InterPro" id="IPR037401">
    <property type="entry name" value="SnoaL-like"/>
</dbReference>
<dbReference type="EMBL" id="ANBP01000034">
    <property type="protein sequence ID" value="KAB7753263.1"/>
    <property type="molecule type" value="Genomic_DNA"/>
</dbReference>
<gene>
    <name evidence="2" type="ORF">MPHL21000_18610</name>
</gene>
<reference evidence="2 3" key="1">
    <citation type="submission" date="2012-10" db="EMBL/GenBank/DDBJ databases">
        <title>The draft sequence of the Mycobacterium pheli genome.</title>
        <authorList>
            <person name="Pettersson B.M.F."/>
            <person name="Das S."/>
            <person name="Dasgupta S."/>
            <person name="Bhattacharya A."/>
            <person name="Kirsebom L.A."/>
        </authorList>
    </citation>
    <scope>NUCLEOTIDE SEQUENCE [LARGE SCALE GENOMIC DNA]</scope>
    <source>
        <strain evidence="2 3">CCUG 21000</strain>
    </source>
</reference>
<organism evidence="2 3">
    <name type="scientific">Mycolicibacterium phlei DSM 43239 = CCUG 21000</name>
    <dbReference type="NCBI Taxonomy" id="1226750"/>
    <lineage>
        <taxon>Bacteria</taxon>
        <taxon>Bacillati</taxon>
        <taxon>Actinomycetota</taxon>
        <taxon>Actinomycetes</taxon>
        <taxon>Mycobacteriales</taxon>
        <taxon>Mycobacteriaceae</taxon>
        <taxon>Mycolicibacterium</taxon>
    </lineage>
</organism>
<keyword evidence="3" id="KW-1185">Reference proteome</keyword>
<keyword evidence="2" id="KW-0413">Isomerase</keyword>
<dbReference type="Gene3D" id="3.10.450.50">
    <property type="match status" value="1"/>
</dbReference>
<evidence type="ECO:0000259" key="1">
    <source>
        <dbReference type="Pfam" id="PF12680"/>
    </source>
</evidence>
<dbReference type="GO" id="GO:0016853">
    <property type="term" value="F:isomerase activity"/>
    <property type="evidence" value="ECO:0007669"/>
    <property type="project" value="UniProtKB-KW"/>
</dbReference>
<evidence type="ECO:0000313" key="2">
    <source>
        <dbReference type="EMBL" id="KAB7753263.1"/>
    </source>
</evidence>
<accession>A0A5N5UUL4</accession>
<protein>
    <submittedName>
        <fullName evidence="2">Ketosteroid isomerase</fullName>
    </submittedName>
</protein>
<name>A0A5N5UUL4_MYCPH</name>
<dbReference type="Proteomes" id="UP000325690">
    <property type="component" value="Unassembled WGS sequence"/>
</dbReference>
<dbReference type="Pfam" id="PF12680">
    <property type="entry name" value="SnoaL_2"/>
    <property type="match status" value="1"/>
</dbReference>
<sequence>MAGLIMPVTNSDALVHLAGKRSREAAMAHDKQAWLDNFADDAIVEDPIGPSHFDPEGKGHRGKEAIAAFYDKAIAPSELQFNFVETYQCGNEEANVGSILIRSAGYEVTAEGVFTYRVNEEGKLVALRAYWELDRAAATARKL</sequence>
<dbReference type="InterPro" id="IPR032710">
    <property type="entry name" value="NTF2-like_dom_sf"/>
</dbReference>
<dbReference type="SUPFAM" id="SSF54427">
    <property type="entry name" value="NTF2-like"/>
    <property type="match status" value="1"/>
</dbReference>
<comment type="caution">
    <text evidence="2">The sequence shown here is derived from an EMBL/GenBank/DDBJ whole genome shotgun (WGS) entry which is preliminary data.</text>
</comment>
<evidence type="ECO:0000313" key="3">
    <source>
        <dbReference type="Proteomes" id="UP000325690"/>
    </source>
</evidence>
<proteinExistence type="predicted"/>
<dbReference type="AlphaFoldDB" id="A0A5N5UUL4"/>
<feature type="domain" description="SnoaL-like" evidence="1">
    <location>
        <begin position="23"/>
        <end position="125"/>
    </location>
</feature>